<dbReference type="Gene3D" id="1.20.1250.20">
    <property type="entry name" value="MFS general substrate transporter like domains"/>
    <property type="match status" value="2"/>
</dbReference>
<keyword evidence="5 6" id="KW-0472">Membrane</keyword>
<evidence type="ECO:0000313" key="9">
    <source>
        <dbReference type="Proteomes" id="UP000053326"/>
    </source>
</evidence>
<dbReference type="Pfam" id="PF07690">
    <property type="entry name" value="MFS_1"/>
    <property type="match status" value="1"/>
</dbReference>
<evidence type="ECO:0000256" key="6">
    <source>
        <dbReference type="SAM" id="Phobius"/>
    </source>
</evidence>
<feature type="transmembrane region" description="Helical" evidence="6">
    <location>
        <begin position="131"/>
        <end position="154"/>
    </location>
</feature>
<dbReference type="PROSITE" id="PS00216">
    <property type="entry name" value="SUGAR_TRANSPORT_1"/>
    <property type="match status" value="1"/>
</dbReference>
<keyword evidence="4 6" id="KW-1133">Transmembrane helix</keyword>
<dbReference type="PANTHER" id="PTHR23506:SF23">
    <property type="entry name" value="GH10249P"/>
    <property type="match status" value="1"/>
</dbReference>
<dbReference type="AlphaFoldDB" id="A0A124FK73"/>
<dbReference type="InterPro" id="IPR050930">
    <property type="entry name" value="MFS_Vesicular_Transporter"/>
</dbReference>
<dbReference type="CDD" id="cd17325">
    <property type="entry name" value="MFS_MdtG_SLC18_like"/>
    <property type="match status" value="1"/>
</dbReference>
<dbReference type="PANTHER" id="PTHR23506">
    <property type="entry name" value="GH10249P"/>
    <property type="match status" value="1"/>
</dbReference>
<evidence type="ECO:0000313" key="8">
    <source>
        <dbReference type="EMBL" id="KUK36341.1"/>
    </source>
</evidence>
<evidence type="ECO:0000256" key="5">
    <source>
        <dbReference type="ARBA" id="ARBA00023136"/>
    </source>
</evidence>
<dbReference type="InterPro" id="IPR036259">
    <property type="entry name" value="MFS_trans_sf"/>
</dbReference>
<keyword evidence="2" id="KW-0813">Transport</keyword>
<accession>A0A124FK73</accession>
<evidence type="ECO:0000256" key="3">
    <source>
        <dbReference type="ARBA" id="ARBA00022692"/>
    </source>
</evidence>
<sequence length="379" mass="40466">MFRDRNVLLFSAAIILALSGQGFVVPFLPVYARQLGASYFEVGMLFAALEIAWALAVLPLGLLADRFGRKYFACAGFALLSLTPVAYALSRHPWQLIGFRCLQGISEALNFTIGTAYVAGMARKKGQAIGAYHSLANLGFALTPIPAGLLIDFLGIKKTFLIGAAVMGMGFLASLPAERDEPSNDQTRSVHFIKNRLVYLLSVLAVFPALTVGFCNAFLQVFFYELVPSERVVGFTITIYFVSYSLAVLLAGHLTDSLGWRRPLLLGLFGSGVSFAALALAQDVIRAGVSVGFLGLAQALASVPFTVRLAELFPGETAGSLSVLTVFRMAALAGGASLGGMLSQLTGLRPAFLLYGGIMFLGGALLVLMKKYTEYTGQK</sequence>
<keyword evidence="3 6" id="KW-0812">Transmembrane</keyword>
<protein>
    <submittedName>
        <fullName evidence="8">MFS transporter</fullName>
    </submittedName>
</protein>
<dbReference type="GO" id="GO:0005886">
    <property type="term" value="C:plasma membrane"/>
    <property type="evidence" value="ECO:0007669"/>
    <property type="project" value="UniProtKB-SubCell"/>
</dbReference>
<reference evidence="9" key="1">
    <citation type="journal article" date="2015" name="MBio">
        <title>Genome-Resolved Metagenomic Analysis Reveals Roles for Candidate Phyla and Other Microbial Community Members in Biogeochemical Transformations in Oil Reservoirs.</title>
        <authorList>
            <person name="Hu P."/>
            <person name="Tom L."/>
            <person name="Singh A."/>
            <person name="Thomas B.C."/>
            <person name="Baker B.J."/>
            <person name="Piceno Y.M."/>
            <person name="Andersen G.L."/>
            <person name="Banfield J.F."/>
        </authorList>
    </citation>
    <scope>NUCLEOTIDE SEQUENCE [LARGE SCALE GENOMIC DNA]</scope>
</reference>
<feature type="transmembrane region" description="Helical" evidence="6">
    <location>
        <begin position="352"/>
        <end position="369"/>
    </location>
</feature>
<dbReference type="InterPro" id="IPR005829">
    <property type="entry name" value="Sugar_transporter_CS"/>
</dbReference>
<dbReference type="EMBL" id="LGFO01000113">
    <property type="protein sequence ID" value="KUK36341.1"/>
    <property type="molecule type" value="Genomic_DNA"/>
</dbReference>
<feature type="transmembrane region" description="Helical" evidence="6">
    <location>
        <begin position="264"/>
        <end position="281"/>
    </location>
</feature>
<organism evidence="8 9">
    <name type="scientific">Thermacetogenium phaeum</name>
    <dbReference type="NCBI Taxonomy" id="85874"/>
    <lineage>
        <taxon>Bacteria</taxon>
        <taxon>Bacillati</taxon>
        <taxon>Bacillota</taxon>
        <taxon>Clostridia</taxon>
        <taxon>Thermoanaerobacterales</taxon>
        <taxon>Thermoanaerobacteraceae</taxon>
        <taxon>Thermacetogenium</taxon>
    </lineage>
</organism>
<evidence type="ECO:0000256" key="1">
    <source>
        <dbReference type="ARBA" id="ARBA00004651"/>
    </source>
</evidence>
<dbReference type="Proteomes" id="UP000053326">
    <property type="component" value="Unassembled WGS sequence"/>
</dbReference>
<evidence type="ECO:0000256" key="2">
    <source>
        <dbReference type="ARBA" id="ARBA00022448"/>
    </source>
</evidence>
<evidence type="ECO:0000256" key="4">
    <source>
        <dbReference type="ARBA" id="ARBA00022989"/>
    </source>
</evidence>
<feature type="transmembrane region" description="Helical" evidence="6">
    <location>
        <begin position="160"/>
        <end position="177"/>
    </location>
</feature>
<proteinExistence type="predicted"/>
<feature type="transmembrane region" description="Helical" evidence="6">
    <location>
        <begin position="287"/>
        <end position="307"/>
    </location>
</feature>
<feature type="transmembrane region" description="Helical" evidence="6">
    <location>
        <begin position="71"/>
        <end position="90"/>
    </location>
</feature>
<dbReference type="PROSITE" id="PS50850">
    <property type="entry name" value="MFS"/>
    <property type="match status" value="1"/>
</dbReference>
<feature type="domain" description="Major facilitator superfamily (MFS) profile" evidence="7">
    <location>
        <begin position="6"/>
        <end position="374"/>
    </location>
</feature>
<evidence type="ECO:0000259" key="7">
    <source>
        <dbReference type="PROSITE" id="PS50850"/>
    </source>
</evidence>
<dbReference type="InterPro" id="IPR020846">
    <property type="entry name" value="MFS_dom"/>
</dbReference>
<comment type="subcellular location">
    <subcellularLocation>
        <location evidence="1">Cell membrane</location>
        <topology evidence="1">Multi-pass membrane protein</topology>
    </subcellularLocation>
</comment>
<comment type="caution">
    <text evidence="8">The sequence shown here is derived from an EMBL/GenBank/DDBJ whole genome shotgun (WGS) entry which is preliminary data.</text>
</comment>
<gene>
    <name evidence="8" type="ORF">XD66_0952</name>
</gene>
<dbReference type="GO" id="GO:0022857">
    <property type="term" value="F:transmembrane transporter activity"/>
    <property type="evidence" value="ECO:0007669"/>
    <property type="project" value="InterPro"/>
</dbReference>
<feature type="transmembrane region" description="Helical" evidence="6">
    <location>
        <begin position="197"/>
        <end position="219"/>
    </location>
</feature>
<feature type="transmembrane region" description="Helical" evidence="6">
    <location>
        <begin position="38"/>
        <end position="64"/>
    </location>
</feature>
<dbReference type="SUPFAM" id="SSF103473">
    <property type="entry name" value="MFS general substrate transporter"/>
    <property type="match status" value="1"/>
</dbReference>
<dbReference type="InterPro" id="IPR011701">
    <property type="entry name" value="MFS"/>
</dbReference>
<name>A0A124FK73_9THEO</name>
<feature type="transmembrane region" description="Helical" evidence="6">
    <location>
        <begin position="231"/>
        <end position="252"/>
    </location>
</feature>